<accession>A0A183DE93</accession>
<proteinExistence type="predicted"/>
<evidence type="ECO:0000313" key="1">
    <source>
        <dbReference type="WBParaSite" id="GPUH_0000704301-mRNA-1"/>
    </source>
</evidence>
<sequence length="100" mass="11163">LFGELAEWVPAHTLKPELLNDLLSLICACLEIPQYSIYEAVCLAATCLWRLASRKNVKNGENRVLFALFGDVPMRSILSVAKIIAYEKGPDIHHIDIVAE</sequence>
<name>A0A183DE93_9BILA</name>
<dbReference type="InterPro" id="IPR011989">
    <property type="entry name" value="ARM-like"/>
</dbReference>
<organism evidence="1">
    <name type="scientific">Gongylonema pulchrum</name>
    <dbReference type="NCBI Taxonomy" id="637853"/>
    <lineage>
        <taxon>Eukaryota</taxon>
        <taxon>Metazoa</taxon>
        <taxon>Ecdysozoa</taxon>
        <taxon>Nematoda</taxon>
        <taxon>Chromadorea</taxon>
        <taxon>Rhabditida</taxon>
        <taxon>Spirurina</taxon>
        <taxon>Spiruromorpha</taxon>
        <taxon>Spiruroidea</taxon>
        <taxon>Gongylonematidae</taxon>
        <taxon>Gongylonema</taxon>
    </lineage>
</organism>
<protein>
    <submittedName>
        <fullName evidence="1">Cyclin_C domain-containing protein</fullName>
    </submittedName>
</protein>
<dbReference type="Gene3D" id="1.25.10.10">
    <property type="entry name" value="Leucine-rich Repeat Variant"/>
    <property type="match status" value="1"/>
</dbReference>
<dbReference type="AlphaFoldDB" id="A0A183DE93"/>
<reference evidence="1" key="1">
    <citation type="submission" date="2016-06" db="UniProtKB">
        <authorList>
            <consortium name="WormBaseParasite"/>
        </authorList>
    </citation>
    <scope>IDENTIFICATION</scope>
</reference>
<dbReference type="WBParaSite" id="GPUH_0000704301-mRNA-1">
    <property type="protein sequence ID" value="GPUH_0000704301-mRNA-1"/>
    <property type="gene ID" value="GPUH_0000704301"/>
</dbReference>